<comment type="subcellular location">
    <subcellularLocation>
        <location evidence="1">Membrane</location>
    </subcellularLocation>
</comment>
<keyword evidence="4 5" id="KW-0472">Membrane</keyword>
<dbReference type="Proteomes" id="UP000178129">
    <property type="component" value="Unassembled WGS sequence"/>
</dbReference>
<gene>
    <name evidence="6" type="ORF">RCO7_05724</name>
</gene>
<evidence type="ECO:0000313" key="7">
    <source>
        <dbReference type="Proteomes" id="UP000178129"/>
    </source>
</evidence>
<evidence type="ECO:0000256" key="4">
    <source>
        <dbReference type="ARBA" id="ARBA00023136"/>
    </source>
</evidence>
<dbReference type="Gene3D" id="1.20.1250.20">
    <property type="entry name" value="MFS general substrate transporter like domains"/>
    <property type="match status" value="1"/>
</dbReference>
<proteinExistence type="predicted"/>
<sequence length="95" mass="9867">MGVAGFHQSDTRVLIYIGASILLGGSITSLGLGNFWPVVASEVSSSRLRAKSSRIGFIVNAFGNGVFTIVVPYLVNADAANLGAKIGFIFAGFCL</sequence>
<keyword evidence="7" id="KW-1185">Reference proteome</keyword>
<reference evidence="7" key="1">
    <citation type="submission" date="2016-03" db="EMBL/GenBank/DDBJ databases">
        <authorList>
            <person name="Ploux O."/>
        </authorList>
    </citation>
    <scope>NUCLEOTIDE SEQUENCE [LARGE SCALE GENOMIC DNA]</scope>
    <source>
        <strain evidence="7">UK7</strain>
    </source>
</reference>
<dbReference type="AlphaFoldDB" id="A0A1E1KBJ6"/>
<feature type="transmembrane region" description="Helical" evidence="5">
    <location>
        <begin position="13"/>
        <end position="36"/>
    </location>
</feature>
<feature type="transmembrane region" description="Helical" evidence="5">
    <location>
        <begin position="57"/>
        <end position="75"/>
    </location>
</feature>
<keyword evidence="3 5" id="KW-1133">Transmembrane helix</keyword>
<comment type="caution">
    <text evidence="6">The sequence shown here is derived from an EMBL/GenBank/DDBJ whole genome shotgun (WGS) entry which is preliminary data.</text>
</comment>
<dbReference type="InParanoid" id="A0A1E1KBJ6"/>
<protein>
    <recommendedName>
        <fullName evidence="8">Major facilitator superfamily (MFS) profile domain-containing protein</fullName>
    </recommendedName>
</protein>
<dbReference type="EMBL" id="FJUW01000010">
    <property type="protein sequence ID" value="CZS95437.1"/>
    <property type="molecule type" value="Genomic_DNA"/>
</dbReference>
<evidence type="ECO:0000256" key="3">
    <source>
        <dbReference type="ARBA" id="ARBA00022989"/>
    </source>
</evidence>
<dbReference type="GO" id="GO:0022857">
    <property type="term" value="F:transmembrane transporter activity"/>
    <property type="evidence" value="ECO:0007669"/>
    <property type="project" value="InterPro"/>
</dbReference>
<dbReference type="GO" id="GO:0016020">
    <property type="term" value="C:membrane"/>
    <property type="evidence" value="ECO:0007669"/>
    <property type="project" value="UniProtKB-SubCell"/>
</dbReference>
<evidence type="ECO:0008006" key="8">
    <source>
        <dbReference type="Google" id="ProtNLM"/>
    </source>
</evidence>
<dbReference type="Pfam" id="PF00083">
    <property type="entry name" value="Sugar_tr"/>
    <property type="match status" value="1"/>
</dbReference>
<accession>A0A1E1KBJ6</accession>
<keyword evidence="2 5" id="KW-0812">Transmembrane</keyword>
<evidence type="ECO:0000256" key="5">
    <source>
        <dbReference type="SAM" id="Phobius"/>
    </source>
</evidence>
<name>A0A1E1KBJ6_9HELO</name>
<dbReference type="InterPro" id="IPR005828">
    <property type="entry name" value="MFS_sugar_transport-like"/>
</dbReference>
<organism evidence="6 7">
    <name type="scientific">Rhynchosporium graminicola</name>
    <dbReference type="NCBI Taxonomy" id="2792576"/>
    <lineage>
        <taxon>Eukaryota</taxon>
        <taxon>Fungi</taxon>
        <taxon>Dikarya</taxon>
        <taxon>Ascomycota</taxon>
        <taxon>Pezizomycotina</taxon>
        <taxon>Leotiomycetes</taxon>
        <taxon>Helotiales</taxon>
        <taxon>Ploettnerulaceae</taxon>
        <taxon>Rhynchosporium</taxon>
    </lineage>
</organism>
<evidence type="ECO:0000256" key="1">
    <source>
        <dbReference type="ARBA" id="ARBA00004370"/>
    </source>
</evidence>
<evidence type="ECO:0000256" key="2">
    <source>
        <dbReference type="ARBA" id="ARBA00022692"/>
    </source>
</evidence>
<evidence type="ECO:0000313" key="6">
    <source>
        <dbReference type="EMBL" id="CZS95437.1"/>
    </source>
</evidence>
<dbReference type="InterPro" id="IPR036259">
    <property type="entry name" value="MFS_trans_sf"/>
</dbReference>